<dbReference type="InterPro" id="IPR036390">
    <property type="entry name" value="WH_DNA-bd_sf"/>
</dbReference>
<dbReference type="PANTHER" id="PTHR30537">
    <property type="entry name" value="HTH-TYPE TRANSCRIPTIONAL REGULATOR"/>
    <property type="match status" value="1"/>
</dbReference>
<dbReference type="Gene3D" id="1.10.10.10">
    <property type="entry name" value="Winged helix-like DNA-binding domain superfamily/Winged helix DNA-binding domain"/>
    <property type="match status" value="1"/>
</dbReference>
<dbReference type="InterPro" id="IPR036388">
    <property type="entry name" value="WH-like_DNA-bd_sf"/>
</dbReference>
<dbReference type="GO" id="GO:0003700">
    <property type="term" value="F:DNA-binding transcription factor activity"/>
    <property type="evidence" value="ECO:0007669"/>
    <property type="project" value="InterPro"/>
</dbReference>
<dbReference type="PROSITE" id="PS50931">
    <property type="entry name" value="HTH_LYSR"/>
    <property type="match status" value="1"/>
</dbReference>
<dbReference type="OrthoDB" id="9786526at2"/>
<dbReference type="Pfam" id="PF00126">
    <property type="entry name" value="HTH_1"/>
    <property type="match status" value="1"/>
</dbReference>
<keyword evidence="2" id="KW-0805">Transcription regulation</keyword>
<dbReference type="RefSeq" id="WP_066133775.1">
    <property type="nucleotide sequence ID" value="NZ_FKIF01000010.1"/>
</dbReference>
<evidence type="ECO:0000256" key="1">
    <source>
        <dbReference type="ARBA" id="ARBA00009437"/>
    </source>
</evidence>
<proteinExistence type="inferred from homology"/>
<gene>
    <name evidence="6" type="primary">dmlR_30</name>
    <name evidence="6" type="ORF">SAMEA3906486_05199</name>
</gene>
<evidence type="ECO:0000256" key="4">
    <source>
        <dbReference type="ARBA" id="ARBA00023163"/>
    </source>
</evidence>
<dbReference type="EMBL" id="FKIF01000010">
    <property type="protein sequence ID" value="SAI74484.1"/>
    <property type="molecule type" value="Genomic_DNA"/>
</dbReference>
<protein>
    <submittedName>
        <fullName evidence="6">LysR family transcriptional regulator</fullName>
    </submittedName>
</protein>
<organism evidence="6 7">
    <name type="scientific">Bordetella ansorpii</name>
    <dbReference type="NCBI Taxonomy" id="288768"/>
    <lineage>
        <taxon>Bacteria</taxon>
        <taxon>Pseudomonadati</taxon>
        <taxon>Pseudomonadota</taxon>
        <taxon>Betaproteobacteria</taxon>
        <taxon>Burkholderiales</taxon>
        <taxon>Alcaligenaceae</taxon>
        <taxon>Bordetella</taxon>
    </lineage>
</organism>
<dbReference type="InterPro" id="IPR005119">
    <property type="entry name" value="LysR_subst-bd"/>
</dbReference>
<feature type="domain" description="HTH lysR-type" evidence="5">
    <location>
        <begin position="14"/>
        <end position="59"/>
    </location>
</feature>
<evidence type="ECO:0000256" key="2">
    <source>
        <dbReference type="ARBA" id="ARBA00023015"/>
    </source>
</evidence>
<evidence type="ECO:0000313" key="6">
    <source>
        <dbReference type="EMBL" id="SAI74484.1"/>
    </source>
</evidence>
<comment type="similarity">
    <text evidence="1">Belongs to the LysR transcriptional regulatory family.</text>
</comment>
<dbReference type="Proteomes" id="UP000076848">
    <property type="component" value="Unassembled WGS sequence"/>
</dbReference>
<keyword evidence="7" id="KW-1185">Reference proteome</keyword>
<dbReference type="SUPFAM" id="SSF53850">
    <property type="entry name" value="Periplasmic binding protein-like II"/>
    <property type="match status" value="1"/>
</dbReference>
<name>A0A157SVX0_9BORD</name>
<dbReference type="Pfam" id="PF03466">
    <property type="entry name" value="LysR_substrate"/>
    <property type="match status" value="1"/>
</dbReference>
<dbReference type="STRING" id="288768.SAMEA3906486_05199"/>
<keyword evidence="3" id="KW-0238">DNA-binding</keyword>
<dbReference type="InterPro" id="IPR058163">
    <property type="entry name" value="LysR-type_TF_proteobact-type"/>
</dbReference>
<dbReference type="GO" id="GO:0003677">
    <property type="term" value="F:DNA binding"/>
    <property type="evidence" value="ECO:0007669"/>
    <property type="project" value="UniProtKB-KW"/>
</dbReference>
<dbReference type="Gene3D" id="3.40.190.290">
    <property type="match status" value="1"/>
</dbReference>
<evidence type="ECO:0000256" key="3">
    <source>
        <dbReference type="ARBA" id="ARBA00023125"/>
    </source>
</evidence>
<evidence type="ECO:0000313" key="7">
    <source>
        <dbReference type="Proteomes" id="UP000076848"/>
    </source>
</evidence>
<dbReference type="PANTHER" id="PTHR30537:SF5">
    <property type="entry name" value="HTH-TYPE TRANSCRIPTIONAL ACTIVATOR TTDR-RELATED"/>
    <property type="match status" value="1"/>
</dbReference>
<sequence length="308" mass="34002">MDTIVCMQLFARSVQLGSFSAAARQAGIAPASVFRAVNALEDSIGAKLLNRTSRRLSLTEAGALYYERLQSILNAMDDLKADIGQLQATPKGTLRVLSRVAFGNKHLAPILPEFLLRHGGLRVDLLLSDHPTDLVAEKIDVAILWGDVTSPSLVRRKLVSSPRTVCASPRYLDKYGRPQRPAEVAAYNCLTFRSDVARPAWRFIKDGELIEVAVTGSLRSDGSEVLREGALRHLGIVLLPTWMVGPDLAAGRLVPLLTDYQASAFGFDDDVCIVTHKARHRSLKVQLFIEFCLQHFRARTDWASLKND</sequence>
<dbReference type="InterPro" id="IPR000847">
    <property type="entry name" value="LysR_HTH_N"/>
</dbReference>
<dbReference type="CDD" id="cd08422">
    <property type="entry name" value="PBP2_CrgA_like"/>
    <property type="match status" value="1"/>
</dbReference>
<accession>A0A157SVX0</accession>
<dbReference type="FunFam" id="1.10.10.10:FF:000001">
    <property type="entry name" value="LysR family transcriptional regulator"/>
    <property type="match status" value="1"/>
</dbReference>
<reference evidence="6 7" key="1">
    <citation type="submission" date="2016-04" db="EMBL/GenBank/DDBJ databases">
        <authorList>
            <consortium name="Pathogen Informatics"/>
        </authorList>
    </citation>
    <scope>NUCLEOTIDE SEQUENCE [LARGE SCALE GENOMIC DNA]</scope>
    <source>
        <strain evidence="6 7">H050680373</strain>
    </source>
</reference>
<dbReference type="AlphaFoldDB" id="A0A157SVX0"/>
<evidence type="ECO:0000259" key="5">
    <source>
        <dbReference type="PROSITE" id="PS50931"/>
    </source>
</evidence>
<dbReference type="SUPFAM" id="SSF46785">
    <property type="entry name" value="Winged helix' DNA-binding domain"/>
    <property type="match status" value="1"/>
</dbReference>
<keyword evidence="4" id="KW-0804">Transcription</keyword>